<keyword evidence="1" id="KW-0812">Transmembrane</keyword>
<gene>
    <name evidence="2" type="ORF">JCM16774_1000</name>
</gene>
<sequence>MNNNLEKLELKDIDDIINEIDELYKRVNKLPLSLKIFVSVYILLSLLLILSHIYNLKFFWYLIIVWSISTLIVIRWLYIARDKKIKAEIKHFNEEKK</sequence>
<dbReference type="Proteomes" id="UP000321606">
    <property type="component" value="Chromosome"/>
</dbReference>
<reference evidence="2 3" key="1">
    <citation type="submission" date="2019-07" db="EMBL/GenBank/DDBJ databases">
        <title>Complete Genome Sequence of Leptotrichia goodfellowii Strain JCM 16774.</title>
        <authorList>
            <person name="Watanabe S."/>
            <person name="Cui L."/>
        </authorList>
    </citation>
    <scope>NUCLEOTIDE SEQUENCE [LARGE SCALE GENOMIC DNA]</scope>
    <source>
        <strain evidence="2 3">JCM16774</strain>
    </source>
</reference>
<keyword evidence="1" id="KW-1133">Transmembrane helix</keyword>
<keyword evidence="1" id="KW-0472">Membrane</keyword>
<evidence type="ECO:0000313" key="3">
    <source>
        <dbReference type="Proteomes" id="UP000321606"/>
    </source>
</evidence>
<evidence type="ECO:0000256" key="1">
    <source>
        <dbReference type="SAM" id="Phobius"/>
    </source>
</evidence>
<organism evidence="2 3">
    <name type="scientific">Pseudoleptotrichia goodfellowii</name>
    <dbReference type="NCBI Taxonomy" id="157692"/>
    <lineage>
        <taxon>Bacteria</taxon>
        <taxon>Fusobacteriati</taxon>
        <taxon>Fusobacteriota</taxon>
        <taxon>Fusobacteriia</taxon>
        <taxon>Fusobacteriales</taxon>
        <taxon>Leptotrichiaceae</taxon>
        <taxon>Pseudoleptotrichia</taxon>
    </lineage>
</organism>
<dbReference type="AlphaFoldDB" id="A0A510J9S1"/>
<feature type="transmembrane region" description="Helical" evidence="1">
    <location>
        <begin position="32"/>
        <end position="53"/>
    </location>
</feature>
<proteinExistence type="predicted"/>
<dbReference type="RefSeq" id="WP_146966395.1">
    <property type="nucleotide sequence ID" value="NZ_AP019822.1"/>
</dbReference>
<dbReference type="KEGG" id="lgo:JCM16774_1000"/>
<evidence type="ECO:0000313" key="2">
    <source>
        <dbReference type="EMBL" id="BBM36068.1"/>
    </source>
</evidence>
<accession>A0A510J9S1</accession>
<protein>
    <submittedName>
        <fullName evidence="2">Uncharacterized protein</fullName>
    </submittedName>
</protein>
<name>A0A510J9S1_9FUSO</name>
<feature type="transmembrane region" description="Helical" evidence="1">
    <location>
        <begin position="59"/>
        <end position="78"/>
    </location>
</feature>
<dbReference type="EMBL" id="AP019822">
    <property type="protein sequence ID" value="BBM36068.1"/>
    <property type="molecule type" value="Genomic_DNA"/>
</dbReference>
<dbReference type="STRING" id="714315.GCA_000516535_00991"/>